<evidence type="ECO:0000313" key="1">
    <source>
        <dbReference type="EMBL" id="KFA60453.1"/>
    </source>
</evidence>
<protein>
    <submittedName>
        <fullName evidence="1">Uncharacterized protein</fullName>
    </submittedName>
</protein>
<keyword evidence="2" id="KW-1185">Reference proteome</keyword>
<evidence type="ECO:0000313" key="2">
    <source>
        <dbReference type="Proteomes" id="UP000028524"/>
    </source>
</evidence>
<dbReference type="Proteomes" id="UP000028524">
    <property type="component" value="Unassembled WGS sequence"/>
</dbReference>
<name>A0A084Q918_STAC4</name>
<dbReference type="HOGENOM" id="CLU_1489938_0_0_1"/>
<organism evidence="1 2">
    <name type="scientific">Stachybotrys chlorohalonatus (strain IBT 40285)</name>
    <dbReference type="NCBI Taxonomy" id="1283841"/>
    <lineage>
        <taxon>Eukaryota</taxon>
        <taxon>Fungi</taxon>
        <taxon>Dikarya</taxon>
        <taxon>Ascomycota</taxon>
        <taxon>Pezizomycotina</taxon>
        <taxon>Sordariomycetes</taxon>
        <taxon>Hypocreomycetidae</taxon>
        <taxon>Hypocreales</taxon>
        <taxon>Stachybotryaceae</taxon>
        <taxon>Stachybotrys</taxon>
    </lineage>
</organism>
<dbReference type="EMBL" id="KL660923">
    <property type="protein sequence ID" value="KFA60453.1"/>
    <property type="molecule type" value="Genomic_DNA"/>
</dbReference>
<proteinExistence type="predicted"/>
<accession>A0A084Q918</accession>
<dbReference type="InParanoid" id="A0A084Q918"/>
<sequence length="181" mass="20309">MGDCIVFRLPIILTVNGLLLRFGYFTDCSLNPNRPPSVPAQRFTESVDELELALEIFLSKVELLNLSRDKLNAEAANYFKVEGRPVHFGEGINEFIAPAGLRASLVEGLEELKAFHDTLHIDLSPGLKIKPNRYSKAEDDLEIDDIEFIAGSREKADSEAQYGKYLLYTNVLPGVDNSMYR</sequence>
<reference evidence="1 2" key="1">
    <citation type="journal article" date="2014" name="BMC Genomics">
        <title>Comparative genome sequencing reveals chemotype-specific gene clusters in the toxigenic black mold Stachybotrys.</title>
        <authorList>
            <person name="Semeiks J."/>
            <person name="Borek D."/>
            <person name="Otwinowski Z."/>
            <person name="Grishin N.V."/>
        </authorList>
    </citation>
    <scope>NUCLEOTIDE SEQUENCE [LARGE SCALE GENOMIC DNA]</scope>
    <source>
        <strain evidence="1 2">IBT 40285</strain>
    </source>
</reference>
<dbReference type="AlphaFoldDB" id="A0A084Q918"/>
<gene>
    <name evidence="1" type="ORF">S40285_10599</name>
</gene>